<evidence type="ECO:0000256" key="17">
    <source>
        <dbReference type="PIRSR" id="PIRSR634016-1"/>
    </source>
</evidence>
<dbReference type="Gene3D" id="1.10.390.10">
    <property type="entry name" value="Neutral Protease Domain 2"/>
    <property type="match status" value="1"/>
</dbReference>
<dbReference type="Pfam" id="PF01433">
    <property type="entry name" value="Peptidase_M1"/>
    <property type="match status" value="1"/>
</dbReference>
<protein>
    <recommendedName>
        <fullName evidence="16">GTP-binding protein ypt1</fullName>
    </recommendedName>
</protein>
<dbReference type="GO" id="GO:0008270">
    <property type="term" value="F:zinc ion binding"/>
    <property type="evidence" value="ECO:0007669"/>
    <property type="project" value="InterPro"/>
</dbReference>
<dbReference type="GO" id="GO:0043171">
    <property type="term" value="P:peptide catabolic process"/>
    <property type="evidence" value="ECO:0007669"/>
    <property type="project" value="TreeGrafter"/>
</dbReference>
<evidence type="ECO:0000256" key="12">
    <source>
        <dbReference type="ARBA" id="ARBA00023134"/>
    </source>
</evidence>
<dbReference type="InterPro" id="IPR001806">
    <property type="entry name" value="Small_GTPase"/>
</dbReference>
<dbReference type="AlphaFoldDB" id="A0A1S9RES2"/>
<dbReference type="InterPro" id="IPR042097">
    <property type="entry name" value="Aminopeptidase_N-like_N_sf"/>
</dbReference>
<feature type="domain" description="Peptidase M1 membrane alanine aminopeptidase" evidence="21">
    <location>
        <begin position="370"/>
        <end position="587"/>
    </location>
</feature>
<dbReference type="FunFam" id="1.10.390.10:FF:000001">
    <property type="entry name" value="Aminopeptidase"/>
    <property type="match status" value="1"/>
</dbReference>
<evidence type="ECO:0000256" key="4">
    <source>
        <dbReference type="ARBA" id="ARBA00022448"/>
    </source>
</evidence>
<feature type="domain" description="Aminopeptidase N-like N-terminal" evidence="23">
    <location>
        <begin position="149"/>
        <end position="330"/>
    </location>
</feature>
<keyword evidence="6 18" id="KW-0479">Metal-binding</keyword>
<evidence type="ECO:0000256" key="9">
    <source>
        <dbReference type="ARBA" id="ARBA00022833"/>
    </source>
</evidence>
<evidence type="ECO:0000256" key="6">
    <source>
        <dbReference type="ARBA" id="ARBA00022723"/>
    </source>
</evidence>
<dbReference type="InterPro" id="IPR057289">
    <property type="entry name" value="Rab1/Ypt1"/>
</dbReference>
<keyword evidence="7" id="KW-0547">Nucleotide-binding</keyword>
<feature type="binding site" evidence="18">
    <location>
        <position position="446"/>
    </location>
    <ligand>
        <name>Zn(2+)</name>
        <dbReference type="ChEBI" id="CHEBI:29105"/>
        <note>catalytic</note>
    </ligand>
</feature>
<dbReference type="PROSITE" id="PS51420">
    <property type="entry name" value="RHO"/>
    <property type="match status" value="1"/>
</dbReference>
<evidence type="ECO:0000256" key="19">
    <source>
        <dbReference type="PIRSR" id="PIRSR634016-4"/>
    </source>
</evidence>
<dbReference type="Pfam" id="PF00071">
    <property type="entry name" value="Ras"/>
    <property type="match status" value="1"/>
</dbReference>
<dbReference type="Gene3D" id="3.40.50.300">
    <property type="entry name" value="P-loop containing nucleotide triphosphate hydrolases"/>
    <property type="match status" value="1"/>
</dbReference>
<evidence type="ECO:0000256" key="2">
    <source>
        <dbReference type="ARBA" id="ARBA00010136"/>
    </source>
</evidence>
<dbReference type="FunFam" id="2.60.40.1730:FF:000002">
    <property type="entry name" value="Aminopeptidase"/>
    <property type="match status" value="1"/>
</dbReference>
<dbReference type="Pfam" id="PF11838">
    <property type="entry name" value="ERAP1_C"/>
    <property type="match status" value="1"/>
</dbReference>
<dbReference type="InterPro" id="IPR050344">
    <property type="entry name" value="Peptidase_M1_aminopeptidases"/>
</dbReference>
<dbReference type="InterPro" id="IPR034016">
    <property type="entry name" value="M1_APN-typ"/>
</dbReference>
<evidence type="ECO:0000256" key="8">
    <source>
        <dbReference type="ARBA" id="ARBA00022801"/>
    </source>
</evidence>
<comment type="subcellular location">
    <subcellularLocation>
        <location evidence="15">Preautophagosomal structure membrane</location>
        <topology evidence="15">Lipid-anchor</topology>
        <orientation evidence="15">Cytoplasmic side</orientation>
    </subcellularLocation>
</comment>
<feature type="domain" description="ERAP1-like C-terminal" evidence="22">
    <location>
        <begin position="662"/>
        <end position="977"/>
    </location>
</feature>
<dbReference type="InterPro" id="IPR027417">
    <property type="entry name" value="P-loop_NTPase"/>
</dbReference>
<feature type="compositionally biased region" description="Gly residues" evidence="20">
    <location>
        <begin position="1184"/>
        <end position="1197"/>
    </location>
</feature>
<evidence type="ECO:0000256" key="13">
    <source>
        <dbReference type="ARBA" id="ARBA00023288"/>
    </source>
</evidence>
<feature type="site" description="Transition state stabilizer" evidence="19">
    <location>
        <position position="528"/>
    </location>
</feature>
<dbReference type="CDD" id="cd01869">
    <property type="entry name" value="Rab1_Ypt1"/>
    <property type="match status" value="1"/>
</dbReference>
<dbReference type="SMART" id="SM00175">
    <property type="entry name" value="RAB"/>
    <property type="match status" value="1"/>
</dbReference>
<dbReference type="Gene3D" id="2.60.40.1730">
    <property type="entry name" value="tricorn interacting facor f3 domain"/>
    <property type="match status" value="1"/>
</dbReference>
<evidence type="ECO:0000256" key="20">
    <source>
        <dbReference type="SAM" id="MobiDB-lite"/>
    </source>
</evidence>
<dbReference type="FunFam" id="2.60.40.1910:FF:000004">
    <property type="entry name" value="Aminopeptidase"/>
    <property type="match status" value="1"/>
</dbReference>
<dbReference type="Gene3D" id="2.60.40.1910">
    <property type="match status" value="1"/>
</dbReference>
<dbReference type="PRINTS" id="PR00449">
    <property type="entry name" value="RASTRNSFRMNG"/>
</dbReference>
<dbReference type="GO" id="GO:0034045">
    <property type="term" value="C:phagophore assembly site membrane"/>
    <property type="evidence" value="ECO:0007669"/>
    <property type="project" value="UniProtKB-SubCell"/>
</dbReference>
<dbReference type="SMART" id="SM00173">
    <property type="entry name" value="RAS"/>
    <property type="match status" value="1"/>
</dbReference>
<dbReference type="GO" id="GO:0070006">
    <property type="term" value="F:metalloaminopeptidase activity"/>
    <property type="evidence" value="ECO:0007669"/>
    <property type="project" value="TreeGrafter"/>
</dbReference>
<keyword evidence="4" id="KW-0813">Transport</keyword>
<dbReference type="SUPFAM" id="SSF52540">
    <property type="entry name" value="P-loop containing nucleoside triphosphate hydrolases"/>
    <property type="match status" value="1"/>
</dbReference>
<keyword evidence="3 24" id="KW-0031">Aminopeptidase</keyword>
<sequence length="1197" mass="133821">MARHELAAKEGPSSAGAPSVEISSVRLNQGMVRNRKTIRFAQPQAKPIPTLAVVKDADVGEKIHCGVKTRRRCNPRPSNHSPPLPLRFLFRFCFFLFCFHIRLGLLFKITPSSNSSFTLSASDTCSPSIFRAKPINYHVSLFDLQFSGSWGYKGVVKVDAKITRATKVVVLNSKEIDVQSAEVLGKDGASVAKTTDITYDKKSERVTLKFAEELAPSDIVLSINFTGTMNNAMAGFYRSKYKPVGEPAADTPKEGDFYYMLSTQFESCDARRAFPCFDEPNLKATFDFEIEIPKGQTALSNMPVKSERDGSNSGLKFVTFEKTPVMSTYLLAWAIGDFEYVEALTERKYQGKSIPVRVYTTRGLKDQARFALECAHRTVDYFSEIFEIEYPLPKADLLAVHEFAMGAMENWGLVTYRTTAVLFDEGKSDNRYKNRIAYVVAHELAHQWFGNLVTMDWWNELWLNEGFATWVGWLAVDHFYPDWNIWSQFVAEGVQQAFHLDSLRASHPIEVPVRNALEVDQIFDHISYLKGSSVIRMLSVHLGRETFLRGVANYLKSHAYGNATTNDLWSALSKASGQDVHKFMDPWIRKIGFPVVTVAEEPGQVSVRQSRFLSTGDAKPEEDETTWWIPLGIKSGENLATVDTRALTQKSDTVGDIGADGFYKINKDLAGFYRTNYPPARLEKLGQSLDLLSTEDKIGLLGDATALAVSGDGNTPALLALLEGFKEEKNYLVWSQVSSSLSNLRSVFSQNEQVADGLKKFTRSLAAPAAERIGWEFQANEDYLIIQLRKLLISMAGNAGHENIVAEAKRRFDLWATGQDQTAIHTNLRAAIFSLNVSEGSRKEYDAVKEEYLRTDSVDGKEICLASMGRTKDAALVTDYLDFVFSDKVAIQDIHSGAVALAANSKVRHLLWEYLKTNWDSVSARLSSNNVVFERFIRMGLSKFADHAIGDDISEFFKGKDTAAYDRALVIVQDNIRTNASYKERDEALVLEWLKAHGYAYDYLFKLLLIGDSGVGKSCLLLRFADDTYTESYISTIGVDFKIRTIELDGKTVKLQIWDTAGQERFRTITSSYYRGAHGICVVYDVTDMDSFNNVKQWLQEIDRYATEGVNKLLVGNKSDMEDKKVVEYTVAKEFADSLGIPFLETSAKNASNVEQAFLTMARQIKERMGTATVNNKPTVQVGQGQGVQSGSAGGCC</sequence>
<feature type="active site" description="Proton acceptor" evidence="17">
    <location>
        <position position="443"/>
    </location>
</feature>
<dbReference type="GO" id="GO:0003924">
    <property type="term" value="F:GTPase activity"/>
    <property type="evidence" value="ECO:0007669"/>
    <property type="project" value="InterPro"/>
</dbReference>
<evidence type="ECO:0000256" key="15">
    <source>
        <dbReference type="ARBA" id="ARBA00060489"/>
    </source>
</evidence>
<comment type="similarity">
    <text evidence="1">Belongs to the small GTPase superfamily. Rab family.</text>
</comment>
<evidence type="ECO:0000256" key="1">
    <source>
        <dbReference type="ARBA" id="ARBA00006270"/>
    </source>
</evidence>
<comment type="caution">
    <text evidence="24">The sequence shown here is derived from an EMBL/GenBank/DDBJ whole genome shotgun (WGS) entry which is preliminary data.</text>
</comment>
<dbReference type="GO" id="GO:0042277">
    <property type="term" value="F:peptide binding"/>
    <property type="evidence" value="ECO:0007669"/>
    <property type="project" value="TreeGrafter"/>
</dbReference>
<evidence type="ECO:0000256" key="11">
    <source>
        <dbReference type="ARBA" id="ARBA00023049"/>
    </source>
</evidence>
<dbReference type="FunFam" id="3.40.50.300:FF:000069">
    <property type="entry name" value="Ras GTP-binding protein YPT1"/>
    <property type="match status" value="1"/>
</dbReference>
<dbReference type="GO" id="GO:0006508">
    <property type="term" value="P:proteolysis"/>
    <property type="evidence" value="ECO:0007669"/>
    <property type="project" value="UniProtKB-KW"/>
</dbReference>
<dbReference type="PANTHER" id="PTHR11533">
    <property type="entry name" value="PROTEASE M1 ZINC METALLOPROTEASE"/>
    <property type="match status" value="1"/>
</dbReference>
<dbReference type="GO" id="GO:0015031">
    <property type="term" value="P:protein transport"/>
    <property type="evidence" value="ECO:0007669"/>
    <property type="project" value="UniProtKB-KW"/>
</dbReference>
<feature type="binding site" evidence="18">
    <location>
        <position position="442"/>
    </location>
    <ligand>
        <name>Zn(2+)</name>
        <dbReference type="ChEBI" id="CHEBI:29105"/>
        <note>catalytic</note>
    </ligand>
</feature>
<evidence type="ECO:0000256" key="3">
    <source>
        <dbReference type="ARBA" id="ARBA00022438"/>
    </source>
</evidence>
<comment type="cofactor">
    <cofactor evidence="18">
        <name>Zn(2+)</name>
        <dbReference type="ChEBI" id="CHEBI:29105"/>
    </cofactor>
    <text evidence="18">Binds 1 zinc ion per subunit.</text>
</comment>
<keyword evidence="13" id="KW-0449">Lipoprotein</keyword>
<evidence type="ECO:0000259" key="23">
    <source>
        <dbReference type="Pfam" id="PF17900"/>
    </source>
</evidence>
<evidence type="ECO:0000256" key="5">
    <source>
        <dbReference type="ARBA" id="ARBA00022670"/>
    </source>
</evidence>
<organism evidence="24 25">
    <name type="scientific">Penicillium brasilianum</name>
    <dbReference type="NCBI Taxonomy" id="104259"/>
    <lineage>
        <taxon>Eukaryota</taxon>
        <taxon>Fungi</taxon>
        <taxon>Dikarya</taxon>
        <taxon>Ascomycota</taxon>
        <taxon>Pezizomycotina</taxon>
        <taxon>Eurotiomycetes</taxon>
        <taxon>Eurotiomycetidae</taxon>
        <taxon>Eurotiales</taxon>
        <taxon>Aspergillaceae</taxon>
        <taxon>Penicillium</taxon>
    </lineage>
</organism>
<evidence type="ECO:0000259" key="21">
    <source>
        <dbReference type="Pfam" id="PF01433"/>
    </source>
</evidence>
<dbReference type="NCBIfam" id="TIGR00231">
    <property type="entry name" value="small_GTP"/>
    <property type="match status" value="1"/>
</dbReference>
<reference evidence="25" key="1">
    <citation type="submission" date="2015-09" db="EMBL/GenBank/DDBJ databases">
        <authorList>
            <person name="Fill T.P."/>
            <person name="Baretta J.F."/>
            <person name="de Almeida L.G."/>
            <person name="Rocha M."/>
            <person name="de Souza D.H."/>
            <person name="Malavazi I."/>
            <person name="Cerdeira L.T."/>
            <person name="Hong H."/>
            <person name="Samborskyy M."/>
            <person name="de Vasconcelos A.T."/>
            <person name="Leadlay P."/>
            <person name="Rodrigues-Filho E."/>
        </authorList>
    </citation>
    <scope>NUCLEOTIDE SEQUENCE [LARGE SCALE GENOMIC DNA]</scope>
    <source>
        <strain evidence="25">LaBioMMi 136</strain>
    </source>
</reference>
<keyword evidence="8" id="KW-0378">Hydrolase</keyword>
<keyword evidence="12" id="KW-0342">GTP-binding</keyword>
<evidence type="ECO:0000256" key="18">
    <source>
        <dbReference type="PIRSR" id="PIRSR634016-3"/>
    </source>
</evidence>
<gene>
    <name evidence="24" type="ORF">PEBR_32670</name>
</gene>
<dbReference type="SMART" id="SM00174">
    <property type="entry name" value="RHO"/>
    <property type="match status" value="1"/>
</dbReference>
<keyword evidence="10" id="KW-0653">Protein transport</keyword>
<keyword evidence="14" id="KW-0636">Prenylation</keyword>
<evidence type="ECO:0000313" key="24">
    <source>
        <dbReference type="EMBL" id="OOQ83861.1"/>
    </source>
</evidence>
<evidence type="ECO:0000256" key="16">
    <source>
        <dbReference type="ARBA" id="ARBA00074496"/>
    </source>
</evidence>
<keyword evidence="11" id="KW-0482">Metalloprotease</keyword>
<evidence type="ECO:0000313" key="25">
    <source>
        <dbReference type="Proteomes" id="UP000190744"/>
    </source>
</evidence>
<feature type="region of interest" description="Disordered" evidence="20">
    <location>
        <begin position="1177"/>
        <end position="1197"/>
    </location>
</feature>
<dbReference type="PANTHER" id="PTHR11533:SF171">
    <property type="entry name" value="AMINOPEPTIDASE"/>
    <property type="match status" value="1"/>
</dbReference>
<dbReference type="CDD" id="cd09601">
    <property type="entry name" value="M1_APN-Q_like"/>
    <property type="match status" value="1"/>
</dbReference>
<dbReference type="InterPro" id="IPR014782">
    <property type="entry name" value="Peptidase_M1_dom"/>
</dbReference>
<evidence type="ECO:0000256" key="14">
    <source>
        <dbReference type="ARBA" id="ARBA00023289"/>
    </source>
</evidence>
<evidence type="ECO:0000256" key="7">
    <source>
        <dbReference type="ARBA" id="ARBA00022741"/>
    </source>
</evidence>
<dbReference type="SUPFAM" id="SSF63737">
    <property type="entry name" value="Leukotriene A4 hydrolase N-terminal domain"/>
    <property type="match status" value="1"/>
</dbReference>
<dbReference type="InterPro" id="IPR045357">
    <property type="entry name" value="Aminopeptidase_N-like_N"/>
</dbReference>
<accession>A0A1S9RES2</accession>
<comment type="similarity">
    <text evidence="2">Belongs to the peptidase M1 family.</text>
</comment>
<dbReference type="FunFam" id="1.25.50.20:FF:000002">
    <property type="entry name" value="Aminopeptidase"/>
    <property type="match status" value="1"/>
</dbReference>
<feature type="binding site" evidence="18">
    <location>
        <position position="465"/>
    </location>
    <ligand>
        <name>Zn(2+)</name>
        <dbReference type="ChEBI" id="CHEBI:29105"/>
        <note>catalytic</note>
    </ligand>
</feature>
<dbReference type="Proteomes" id="UP000190744">
    <property type="component" value="Unassembled WGS sequence"/>
</dbReference>
<dbReference type="PROSITE" id="PS51421">
    <property type="entry name" value="RAS"/>
    <property type="match status" value="1"/>
</dbReference>
<dbReference type="InterPro" id="IPR027268">
    <property type="entry name" value="Peptidase_M4/M1_CTD_sf"/>
</dbReference>
<name>A0A1S9RES2_PENBI</name>
<evidence type="ECO:0000256" key="10">
    <source>
        <dbReference type="ARBA" id="ARBA00022927"/>
    </source>
</evidence>
<dbReference type="EMBL" id="LJBN01000189">
    <property type="protein sequence ID" value="OOQ83861.1"/>
    <property type="molecule type" value="Genomic_DNA"/>
</dbReference>
<dbReference type="SMART" id="SM00176">
    <property type="entry name" value="RAN"/>
    <property type="match status" value="1"/>
</dbReference>
<dbReference type="PROSITE" id="PS51419">
    <property type="entry name" value="RAB"/>
    <property type="match status" value="1"/>
</dbReference>
<dbReference type="SUPFAM" id="SSF55486">
    <property type="entry name" value="Metalloproteases ('zincins'), catalytic domain"/>
    <property type="match status" value="1"/>
</dbReference>
<keyword evidence="5" id="KW-0645">Protease</keyword>
<dbReference type="InterPro" id="IPR024571">
    <property type="entry name" value="ERAP1-like_C_dom"/>
</dbReference>
<dbReference type="InterPro" id="IPR005225">
    <property type="entry name" value="Small_GTP-bd"/>
</dbReference>
<dbReference type="GO" id="GO:0005525">
    <property type="term" value="F:GTP binding"/>
    <property type="evidence" value="ECO:0007669"/>
    <property type="project" value="UniProtKB-KW"/>
</dbReference>
<proteinExistence type="inferred from homology"/>
<dbReference type="Pfam" id="PF17900">
    <property type="entry name" value="Peptidase_M1_N"/>
    <property type="match status" value="1"/>
</dbReference>
<dbReference type="Gene3D" id="1.25.50.20">
    <property type="match status" value="1"/>
</dbReference>
<evidence type="ECO:0000259" key="22">
    <source>
        <dbReference type="Pfam" id="PF11838"/>
    </source>
</evidence>
<keyword evidence="9 18" id="KW-0862">Zinc</keyword>